<evidence type="ECO:0000313" key="2">
    <source>
        <dbReference type="Proteomes" id="UP000886860"/>
    </source>
</evidence>
<dbReference type="AlphaFoldDB" id="A0A9D1KHA3"/>
<name>A0A9D1KHA3_9FIRM</name>
<organism evidence="1 2">
    <name type="scientific">Candidatus Caccovicinus merdipullorum</name>
    <dbReference type="NCBI Taxonomy" id="2840724"/>
    <lineage>
        <taxon>Bacteria</taxon>
        <taxon>Bacillati</taxon>
        <taxon>Bacillota</taxon>
        <taxon>Clostridia</taxon>
        <taxon>Eubacteriales</taxon>
        <taxon>Candidatus Caccovicinus</taxon>
    </lineage>
</organism>
<dbReference type="Proteomes" id="UP000886860">
    <property type="component" value="Unassembled WGS sequence"/>
</dbReference>
<dbReference type="EMBL" id="DVKS01000173">
    <property type="protein sequence ID" value="HIT42432.1"/>
    <property type="molecule type" value="Genomic_DNA"/>
</dbReference>
<reference evidence="1" key="2">
    <citation type="journal article" date="2021" name="PeerJ">
        <title>Extensive microbial diversity within the chicken gut microbiome revealed by metagenomics and culture.</title>
        <authorList>
            <person name="Gilroy R."/>
            <person name="Ravi A."/>
            <person name="Getino M."/>
            <person name="Pursley I."/>
            <person name="Horton D.L."/>
            <person name="Alikhan N.F."/>
            <person name="Baker D."/>
            <person name="Gharbi K."/>
            <person name="Hall N."/>
            <person name="Watson M."/>
            <person name="Adriaenssens E.M."/>
            <person name="Foster-Nyarko E."/>
            <person name="Jarju S."/>
            <person name="Secka A."/>
            <person name="Antonio M."/>
            <person name="Oren A."/>
            <person name="Chaudhuri R.R."/>
            <person name="La Ragione R."/>
            <person name="Hildebrand F."/>
            <person name="Pallen M.J."/>
        </authorList>
    </citation>
    <scope>NUCLEOTIDE SEQUENCE</scope>
    <source>
        <strain evidence="1">CHK123-3438</strain>
    </source>
</reference>
<evidence type="ECO:0000313" key="1">
    <source>
        <dbReference type="EMBL" id="HIT42432.1"/>
    </source>
</evidence>
<sequence>MEKKLEGIKKPEAVIKSASNYTARRLQKELARKVQAVYRYQGGSSAVMAASKISQATVKNASARIDYAGRTHGIEEFHVSGSLRKRAVRGAVYGAVEKRSAPKILRKETGLAFMVRYSNGHIGVAYRATQAQQIASQKNGRPKLSRYQKKYNQHSAILKSVQSPAIPSMVKSDEVYGVLEGKYQEIFMAQIKKVMEKAIYG</sequence>
<comment type="caution">
    <text evidence="1">The sequence shown here is derived from an EMBL/GenBank/DDBJ whole genome shotgun (WGS) entry which is preliminary data.</text>
</comment>
<evidence type="ECO:0008006" key="3">
    <source>
        <dbReference type="Google" id="ProtNLM"/>
    </source>
</evidence>
<protein>
    <recommendedName>
        <fullName evidence="3">Prophage minor tail protein Z (GPZ)</fullName>
    </recommendedName>
</protein>
<accession>A0A9D1KHA3</accession>
<proteinExistence type="predicted"/>
<gene>
    <name evidence="1" type="ORF">IAB60_10150</name>
</gene>
<reference evidence="1" key="1">
    <citation type="submission" date="2020-10" db="EMBL/GenBank/DDBJ databases">
        <authorList>
            <person name="Gilroy R."/>
        </authorList>
    </citation>
    <scope>NUCLEOTIDE SEQUENCE</scope>
    <source>
        <strain evidence="1">CHK123-3438</strain>
    </source>
</reference>